<evidence type="ECO:0000256" key="5">
    <source>
        <dbReference type="SAM" id="MobiDB-lite"/>
    </source>
</evidence>
<dbReference type="SMART" id="SM01155">
    <property type="entry name" value="DUF1713"/>
    <property type="match status" value="1"/>
</dbReference>
<dbReference type="GO" id="GO:0005739">
    <property type="term" value="C:mitochondrion"/>
    <property type="evidence" value="ECO:0007669"/>
    <property type="project" value="UniProtKB-SubCell"/>
</dbReference>
<dbReference type="AlphaFoldDB" id="A0AAW1WTX3"/>
<comment type="subcellular location">
    <subcellularLocation>
        <location evidence="1">Mitochondrion</location>
    </subcellularLocation>
</comment>
<evidence type="ECO:0000313" key="7">
    <source>
        <dbReference type="EMBL" id="KAK9926760.1"/>
    </source>
</evidence>
<evidence type="ECO:0000256" key="3">
    <source>
        <dbReference type="ARBA" id="ARBA00035647"/>
    </source>
</evidence>
<evidence type="ECO:0000256" key="2">
    <source>
        <dbReference type="ARBA" id="ARBA00023128"/>
    </source>
</evidence>
<accession>A0AAW1WTX3</accession>
<proteinExistence type="inferred from homology"/>
<keyword evidence="2" id="KW-0496">Mitochondrion</keyword>
<gene>
    <name evidence="7" type="ORF">M0R45_023973</name>
</gene>
<keyword evidence="8" id="KW-1185">Reference proteome</keyword>
<protein>
    <recommendedName>
        <fullName evidence="4">Small ribosomal subunit protein mS38</fullName>
    </recommendedName>
</protein>
<dbReference type="PANTHER" id="PTHR32035:SF3">
    <property type="entry name" value="SMALL RIBOSOMAL SUBUNIT PROTEIN MS38"/>
    <property type="match status" value="1"/>
</dbReference>
<evidence type="ECO:0000313" key="8">
    <source>
        <dbReference type="Proteomes" id="UP001457282"/>
    </source>
</evidence>
<dbReference type="Pfam" id="PF08213">
    <property type="entry name" value="COX24_C"/>
    <property type="match status" value="1"/>
</dbReference>
<comment type="caution">
    <text evidence="7">The sequence shown here is derived from an EMBL/GenBank/DDBJ whole genome shotgun (WGS) entry which is preliminary data.</text>
</comment>
<feature type="compositionally biased region" description="Low complexity" evidence="5">
    <location>
        <begin position="1"/>
        <end position="17"/>
    </location>
</feature>
<feature type="region of interest" description="Disordered" evidence="5">
    <location>
        <begin position="1"/>
        <end position="44"/>
    </location>
</feature>
<name>A0AAW1WTX3_RUBAR</name>
<feature type="domain" description="Ribosomal protein mS38 C-terminal" evidence="6">
    <location>
        <begin position="100"/>
        <end position="127"/>
    </location>
</feature>
<evidence type="ECO:0000256" key="4">
    <source>
        <dbReference type="ARBA" id="ARBA00035682"/>
    </source>
</evidence>
<dbReference type="PANTHER" id="PTHR32035">
    <property type="entry name" value="AURORA KINASE A-INTERACTING PROTEIN"/>
    <property type="match status" value="1"/>
</dbReference>
<feature type="region of interest" description="Disordered" evidence="5">
    <location>
        <begin position="104"/>
        <end position="128"/>
    </location>
</feature>
<dbReference type="EMBL" id="JBEDUW010000005">
    <property type="protein sequence ID" value="KAK9926760.1"/>
    <property type="molecule type" value="Genomic_DNA"/>
</dbReference>
<reference evidence="7 8" key="1">
    <citation type="journal article" date="2023" name="G3 (Bethesda)">
        <title>A chromosome-length genome assembly and annotation of blackberry (Rubus argutus, cv. 'Hillquist').</title>
        <authorList>
            <person name="Bruna T."/>
            <person name="Aryal R."/>
            <person name="Dudchenko O."/>
            <person name="Sargent D.J."/>
            <person name="Mead D."/>
            <person name="Buti M."/>
            <person name="Cavallini A."/>
            <person name="Hytonen T."/>
            <person name="Andres J."/>
            <person name="Pham M."/>
            <person name="Weisz D."/>
            <person name="Mascagni F."/>
            <person name="Usai G."/>
            <person name="Natali L."/>
            <person name="Bassil N."/>
            <person name="Fernandez G.E."/>
            <person name="Lomsadze A."/>
            <person name="Armour M."/>
            <person name="Olukolu B."/>
            <person name="Poorten T."/>
            <person name="Britton C."/>
            <person name="Davik J."/>
            <person name="Ashrafi H."/>
            <person name="Aiden E.L."/>
            <person name="Borodovsky M."/>
            <person name="Worthington M."/>
        </authorList>
    </citation>
    <scope>NUCLEOTIDE SEQUENCE [LARGE SCALE GENOMIC DNA]</scope>
    <source>
        <strain evidence="7">PI 553951</strain>
    </source>
</reference>
<feature type="compositionally biased region" description="Basic residues" evidence="5">
    <location>
        <begin position="105"/>
        <end position="128"/>
    </location>
</feature>
<dbReference type="InterPro" id="IPR013177">
    <property type="entry name" value="Ribosomal_mS38_C"/>
</dbReference>
<organism evidence="7 8">
    <name type="scientific">Rubus argutus</name>
    <name type="common">Southern blackberry</name>
    <dbReference type="NCBI Taxonomy" id="59490"/>
    <lineage>
        <taxon>Eukaryota</taxon>
        <taxon>Viridiplantae</taxon>
        <taxon>Streptophyta</taxon>
        <taxon>Embryophyta</taxon>
        <taxon>Tracheophyta</taxon>
        <taxon>Spermatophyta</taxon>
        <taxon>Magnoliopsida</taxon>
        <taxon>eudicotyledons</taxon>
        <taxon>Gunneridae</taxon>
        <taxon>Pentapetalae</taxon>
        <taxon>rosids</taxon>
        <taxon>fabids</taxon>
        <taxon>Rosales</taxon>
        <taxon>Rosaceae</taxon>
        <taxon>Rosoideae</taxon>
        <taxon>Rosoideae incertae sedis</taxon>
        <taxon>Rubus</taxon>
    </lineage>
</organism>
<comment type="similarity">
    <text evidence="3">Belongs to the mitochondrion-specific ribosomal protein mS38 family.</text>
</comment>
<evidence type="ECO:0000256" key="1">
    <source>
        <dbReference type="ARBA" id="ARBA00004173"/>
    </source>
</evidence>
<sequence length="128" mass="14525">MASLARRLTRNTSSLRTHLFPKPTPSLISHLGPPKPQHADNQVPHWGPISFDKVEFSQSPPIFPSFPFGYCLNPISPIGSDQLGVCEAGEVESDDARTIWADSVKKKRKRKMNKHKLRKLRKSLRRKT</sequence>
<evidence type="ECO:0000259" key="6">
    <source>
        <dbReference type="SMART" id="SM01155"/>
    </source>
</evidence>
<dbReference type="Proteomes" id="UP001457282">
    <property type="component" value="Unassembled WGS sequence"/>
</dbReference>